<reference evidence="1" key="1">
    <citation type="submission" date="2022-10" db="EMBL/GenBank/DDBJ databases">
        <title>The complete genomes of actinobacterial strains from the NBC collection.</title>
        <authorList>
            <person name="Joergensen T.S."/>
            <person name="Alvarez Arevalo M."/>
            <person name="Sterndorff E.B."/>
            <person name="Faurdal D."/>
            <person name="Vuksanovic O."/>
            <person name="Mourched A.-S."/>
            <person name="Charusanti P."/>
            <person name="Shaw S."/>
            <person name="Blin K."/>
            <person name="Weber T."/>
        </authorList>
    </citation>
    <scope>NUCLEOTIDE SEQUENCE</scope>
    <source>
        <strain evidence="1">NBC_01436</strain>
    </source>
</reference>
<dbReference type="EMBL" id="CP109491">
    <property type="protein sequence ID" value="WUX38072.1"/>
    <property type="molecule type" value="Genomic_DNA"/>
</dbReference>
<evidence type="ECO:0000313" key="1">
    <source>
        <dbReference type="EMBL" id="WUX38072.1"/>
    </source>
</evidence>
<name>A0ABZ1ZKN2_STRAQ</name>
<protein>
    <submittedName>
        <fullName evidence="1">Uncharacterized protein</fullName>
    </submittedName>
</protein>
<organism evidence="1 2">
    <name type="scientific">Streptomyces anulatus</name>
    <name type="common">Streptomyces chrysomallus</name>
    <dbReference type="NCBI Taxonomy" id="1892"/>
    <lineage>
        <taxon>Bacteria</taxon>
        <taxon>Bacillati</taxon>
        <taxon>Actinomycetota</taxon>
        <taxon>Actinomycetes</taxon>
        <taxon>Kitasatosporales</taxon>
        <taxon>Streptomycetaceae</taxon>
        <taxon>Streptomyces</taxon>
    </lineage>
</organism>
<gene>
    <name evidence="1" type="ORF">OG367_18365</name>
</gene>
<keyword evidence="2" id="KW-1185">Reference proteome</keyword>
<accession>A0ABZ1ZKN2</accession>
<dbReference type="RefSeq" id="WP_329356612.1">
    <property type="nucleotide sequence ID" value="NZ_CP108640.1"/>
</dbReference>
<evidence type="ECO:0000313" key="2">
    <source>
        <dbReference type="Proteomes" id="UP001431926"/>
    </source>
</evidence>
<dbReference type="Proteomes" id="UP001431926">
    <property type="component" value="Chromosome"/>
</dbReference>
<sequence>MTAAGGLRLLVERMGDLGWRMQDYRDEDLLNAVTLPTRAGCPGRRG</sequence>
<proteinExistence type="predicted"/>